<keyword evidence="4" id="KW-0796">Tight junction</keyword>
<proteinExistence type="inferred from homology"/>
<dbReference type="Proteomes" id="UP000694558">
    <property type="component" value="Chromosome 3"/>
</dbReference>
<evidence type="ECO:0000256" key="3">
    <source>
        <dbReference type="ARBA" id="ARBA00008295"/>
    </source>
</evidence>
<name>A0A8D2ZQ90_SCOMX</name>
<evidence type="ECO:0000256" key="2">
    <source>
        <dbReference type="ARBA" id="ARBA00004651"/>
    </source>
</evidence>
<comment type="similarity">
    <text evidence="3">Belongs to the claudin family.</text>
</comment>
<sequence>MVKNVYCVIALALGVIGLFGIIAATAIPTWRVSAFIGANLVVMEDLWEGLWMNCWRQANIRMQCKMYESMLILPPELQAARGLMCVSIILVVISLFVTGFGSRTSNCCGDNMKSKNTTLALGGCLYLLSFLTTIIPVSWVAHTVITNFYDPLVVDGRKRELGSALFLGWATSGILLITGIIILFSYSKQRSQEEEPYANAHHMVLRDVHREGSIYLERTPSSLHKHHQYLFFSELNKASMKVHSMIHLKHTVFVLEGRTLQCACTR</sequence>
<dbReference type="InterPro" id="IPR004031">
    <property type="entry name" value="PMP22/EMP/MP20/Claudin"/>
</dbReference>
<protein>
    <recommendedName>
        <fullName evidence="13">Claudin</fullName>
    </recommendedName>
</protein>
<reference evidence="11" key="1">
    <citation type="submission" date="2023-05" db="EMBL/GenBank/DDBJ databases">
        <title>High-quality long-read genome of Scophthalmus maximus.</title>
        <authorList>
            <person name="Lien S."/>
            <person name="Martinez P."/>
        </authorList>
    </citation>
    <scope>NUCLEOTIDE SEQUENCE [LARGE SCALE GENOMIC DNA]</scope>
</reference>
<dbReference type="PRINTS" id="PR01077">
    <property type="entry name" value="CLAUDIN"/>
</dbReference>
<dbReference type="Ensembl" id="ENSSMAT00000005929.2">
    <property type="protein sequence ID" value="ENSSMAP00000005850.2"/>
    <property type="gene ID" value="ENSSMAG00000003623.2"/>
</dbReference>
<dbReference type="AlphaFoldDB" id="A0A8D2ZQ90"/>
<comment type="subcellular location">
    <subcellularLocation>
        <location evidence="1">Cell junction</location>
        <location evidence="1">Tight junction</location>
    </subcellularLocation>
    <subcellularLocation>
        <location evidence="2">Cell membrane</location>
        <topology evidence="2">Multi-pass membrane protein</topology>
    </subcellularLocation>
</comment>
<dbReference type="GO" id="GO:0005923">
    <property type="term" value="C:bicellular tight junction"/>
    <property type="evidence" value="ECO:0007669"/>
    <property type="project" value="UniProtKB-SubCell"/>
</dbReference>
<evidence type="ECO:0000313" key="12">
    <source>
        <dbReference type="Proteomes" id="UP000694558"/>
    </source>
</evidence>
<keyword evidence="6 10" id="KW-0812">Transmembrane</keyword>
<evidence type="ECO:0000256" key="9">
    <source>
        <dbReference type="ARBA" id="ARBA00023136"/>
    </source>
</evidence>
<feature type="transmembrane region" description="Helical" evidence="10">
    <location>
        <begin position="161"/>
        <end position="184"/>
    </location>
</feature>
<reference evidence="11" key="2">
    <citation type="submission" date="2025-08" db="UniProtKB">
        <authorList>
            <consortium name="Ensembl"/>
        </authorList>
    </citation>
    <scope>IDENTIFICATION</scope>
</reference>
<evidence type="ECO:0000256" key="5">
    <source>
        <dbReference type="ARBA" id="ARBA00022475"/>
    </source>
</evidence>
<dbReference type="Gene3D" id="1.20.140.150">
    <property type="match status" value="1"/>
</dbReference>
<dbReference type="GeneTree" id="ENSGT00940000164824"/>
<evidence type="ECO:0000256" key="1">
    <source>
        <dbReference type="ARBA" id="ARBA00004435"/>
    </source>
</evidence>
<evidence type="ECO:0000256" key="10">
    <source>
        <dbReference type="SAM" id="Phobius"/>
    </source>
</evidence>
<evidence type="ECO:0000313" key="11">
    <source>
        <dbReference type="Ensembl" id="ENSSMAP00000005850.2"/>
    </source>
</evidence>
<dbReference type="FunFam" id="1.20.140.150:FF:000001">
    <property type="entry name" value="Claudin"/>
    <property type="match status" value="1"/>
</dbReference>
<dbReference type="PROSITE" id="PS01346">
    <property type="entry name" value="CLAUDIN"/>
    <property type="match status" value="1"/>
</dbReference>
<evidence type="ECO:0008006" key="13">
    <source>
        <dbReference type="Google" id="ProtNLM"/>
    </source>
</evidence>
<feature type="transmembrane region" description="Helical" evidence="10">
    <location>
        <begin position="5"/>
        <end position="27"/>
    </location>
</feature>
<evidence type="ECO:0000256" key="8">
    <source>
        <dbReference type="ARBA" id="ARBA00022989"/>
    </source>
</evidence>
<dbReference type="GO" id="GO:0005886">
    <property type="term" value="C:plasma membrane"/>
    <property type="evidence" value="ECO:0007669"/>
    <property type="project" value="UniProtKB-SubCell"/>
</dbReference>
<dbReference type="Pfam" id="PF00822">
    <property type="entry name" value="PMP22_Claudin"/>
    <property type="match status" value="1"/>
</dbReference>
<feature type="transmembrane region" description="Helical" evidence="10">
    <location>
        <begin position="119"/>
        <end position="141"/>
    </location>
</feature>
<keyword evidence="7" id="KW-0965">Cell junction</keyword>
<feature type="transmembrane region" description="Helical" evidence="10">
    <location>
        <begin position="79"/>
        <end position="98"/>
    </location>
</feature>
<evidence type="ECO:0000256" key="6">
    <source>
        <dbReference type="ARBA" id="ARBA00022692"/>
    </source>
</evidence>
<evidence type="ECO:0000256" key="7">
    <source>
        <dbReference type="ARBA" id="ARBA00022949"/>
    </source>
</evidence>
<dbReference type="GO" id="GO:0005198">
    <property type="term" value="F:structural molecule activity"/>
    <property type="evidence" value="ECO:0007669"/>
    <property type="project" value="InterPro"/>
</dbReference>
<keyword evidence="5" id="KW-1003">Cell membrane</keyword>
<evidence type="ECO:0000256" key="4">
    <source>
        <dbReference type="ARBA" id="ARBA00022427"/>
    </source>
</evidence>
<keyword evidence="8 10" id="KW-1133">Transmembrane helix</keyword>
<dbReference type="PANTHER" id="PTHR12002">
    <property type="entry name" value="CLAUDIN"/>
    <property type="match status" value="1"/>
</dbReference>
<accession>A0A8D2ZQ90</accession>
<organism evidence="11 12">
    <name type="scientific">Scophthalmus maximus</name>
    <name type="common">Turbot</name>
    <name type="synonym">Psetta maxima</name>
    <dbReference type="NCBI Taxonomy" id="52904"/>
    <lineage>
        <taxon>Eukaryota</taxon>
        <taxon>Metazoa</taxon>
        <taxon>Chordata</taxon>
        <taxon>Craniata</taxon>
        <taxon>Vertebrata</taxon>
        <taxon>Euteleostomi</taxon>
        <taxon>Actinopterygii</taxon>
        <taxon>Neopterygii</taxon>
        <taxon>Teleostei</taxon>
        <taxon>Neoteleostei</taxon>
        <taxon>Acanthomorphata</taxon>
        <taxon>Carangaria</taxon>
        <taxon>Pleuronectiformes</taxon>
        <taxon>Pleuronectoidei</taxon>
        <taxon>Scophthalmidae</taxon>
        <taxon>Scophthalmus</taxon>
    </lineage>
</organism>
<dbReference type="InterPro" id="IPR017974">
    <property type="entry name" value="Claudin_CS"/>
</dbReference>
<dbReference type="InterPro" id="IPR006187">
    <property type="entry name" value="Claudin"/>
</dbReference>
<keyword evidence="9 10" id="KW-0472">Membrane</keyword>